<dbReference type="Proteomes" id="UP001369815">
    <property type="component" value="Unassembled WGS sequence"/>
</dbReference>
<evidence type="ECO:0000313" key="4">
    <source>
        <dbReference type="Proteomes" id="UP001369815"/>
    </source>
</evidence>
<name>A0AAX6MJ29_9PEZI</name>
<sequence>MARQRGQGKSSSTTTKKKNTGPPAPFKKPPEVLQPFLETLDEKCVYITHIDNHPRDFKQKIFIVPTLMNIALTAALLYRIWYIGPYYLRIFVSVLGYPNETTMVVDEMEWNEIIPEVAVRAFNFMLDFLLFVFVWSWPFDFVIGGEHGSPVMWRWHVGFRDREVVVRRSRKWVETAGDFVNDEGARSLFMSRIGMATSPMLINEKTGYLLMTAEWDLDWAAMVDANDMVDEKMAAIEAFKLVVLLFHEEYGWLCVDTKTGENGEEDERRRQVFAFRDALAAVGKEALFYRWIEIVQFETSRPGGFTPDKQEKAAQEIRDLFSKEGINFDEFWKESVGQEGLATP</sequence>
<evidence type="ECO:0000256" key="1">
    <source>
        <dbReference type="SAM" id="MobiDB-lite"/>
    </source>
</evidence>
<accession>A0AAX6MJ29</accession>
<dbReference type="AlphaFoldDB" id="A0AAX6MJ29"/>
<keyword evidence="2" id="KW-1133">Transmembrane helix</keyword>
<protein>
    <submittedName>
        <fullName evidence="3">Uncharacterized protein</fullName>
    </submittedName>
</protein>
<gene>
    <name evidence="3" type="ORF">Daesc_004950</name>
</gene>
<keyword evidence="2" id="KW-0472">Membrane</keyword>
<feature type="transmembrane region" description="Helical" evidence="2">
    <location>
        <begin position="61"/>
        <end position="80"/>
    </location>
</feature>
<dbReference type="EMBL" id="JBANMG010000005">
    <property type="protein sequence ID" value="KAK6952660.1"/>
    <property type="molecule type" value="Genomic_DNA"/>
</dbReference>
<comment type="caution">
    <text evidence="3">The sequence shown here is derived from an EMBL/GenBank/DDBJ whole genome shotgun (WGS) entry which is preliminary data.</text>
</comment>
<keyword evidence="4" id="KW-1185">Reference proteome</keyword>
<feature type="region of interest" description="Disordered" evidence="1">
    <location>
        <begin position="1"/>
        <end position="30"/>
    </location>
</feature>
<keyword evidence="2" id="KW-0812">Transmembrane</keyword>
<evidence type="ECO:0000313" key="3">
    <source>
        <dbReference type="EMBL" id="KAK6952660.1"/>
    </source>
</evidence>
<proteinExistence type="predicted"/>
<evidence type="ECO:0000256" key="2">
    <source>
        <dbReference type="SAM" id="Phobius"/>
    </source>
</evidence>
<organism evidence="3 4">
    <name type="scientific">Daldinia eschscholtzii</name>
    <dbReference type="NCBI Taxonomy" id="292717"/>
    <lineage>
        <taxon>Eukaryota</taxon>
        <taxon>Fungi</taxon>
        <taxon>Dikarya</taxon>
        <taxon>Ascomycota</taxon>
        <taxon>Pezizomycotina</taxon>
        <taxon>Sordariomycetes</taxon>
        <taxon>Xylariomycetidae</taxon>
        <taxon>Xylariales</taxon>
        <taxon>Hypoxylaceae</taxon>
        <taxon>Daldinia</taxon>
    </lineage>
</organism>
<reference evidence="3 4" key="1">
    <citation type="journal article" date="2024" name="Front Chem Biol">
        <title>Unveiling the potential of Daldinia eschscholtzii MFLUCC 19-0629 through bioactivity and bioinformatics studies for enhanced sustainable agriculture production.</title>
        <authorList>
            <person name="Brooks S."/>
            <person name="Weaver J.A."/>
            <person name="Klomchit A."/>
            <person name="Alharthi S.A."/>
            <person name="Onlamun T."/>
            <person name="Nurani R."/>
            <person name="Vong T.K."/>
            <person name="Alberti F."/>
            <person name="Greco C."/>
        </authorList>
    </citation>
    <scope>NUCLEOTIDE SEQUENCE [LARGE SCALE GENOMIC DNA]</scope>
    <source>
        <strain evidence="3">MFLUCC 19-0629</strain>
    </source>
</reference>